<proteinExistence type="predicted"/>
<dbReference type="InterPro" id="IPR011664">
    <property type="entry name" value="Abi_system_AbiD/AbiF-like"/>
</dbReference>
<keyword evidence="2" id="KW-1185">Reference proteome</keyword>
<organism evidence="1 2">
    <name type="scientific">Enorma massiliensis</name>
    <dbReference type="NCBI Taxonomy" id="1472761"/>
    <lineage>
        <taxon>Bacteria</taxon>
        <taxon>Bacillati</taxon>
        <taxon>Actinomycetota</taxon>
        <taxon>Coriobacteriia</taxon>
        <taxon>Coriobacteriales</taxon>
        <taxon>Coriobacteriaceae</taxon>
        <taxon>Enorma</taxon>
    </lineage>
</organism>
<dbReference type="Proteomes" id="UP000196560">
    <property type="component" value="Unassembled WGS sequence"/>
</dbReference>
<evidence type="ECO:0000313" key="1">
    <source>
        <dbReference type="EMBL" id="OUN43743.1"/>
    </source>
</evidence>
<evidence type="ECO:0000313" key="2">
    <source>
        <dbReference type="Proteomes" id="UP000196560"/>
    </source>
</evidence>
<gene>
    <name evidence="1" type="ORF">B5G21_03395</name>
</gene>
<sequence length="320" mass="36931">MCKPFLTISQQMGLLESRGVVTDGATASILMREGYYSVVNGYKEPFIDDEKTSEAGDDRYVDGTEFKDLYDLFSFDRLLRLITFRYLIMAEATAKTAIAHCFADAHRDPDDYLLQANYCTRKEFGEYGKKEEDYATEVNRLIGILSRRRDKSSTDFIAHYRSDYGKVPIWVLCNDLTFGNMEHFFNLMKPREKEAVCKMIAEGTGRLGDKVTGYFDVQTARVSLEVLVKFRNICAHDERLYCAHVGDRKNVNFAKMVWMLERYLTNPEFFSFLDQLNNLIQRYDDKNGSLGHILSALGFPELLSKIEERIQMLEKGNAEE</sequence>
<evidence type="ECO:0008006" key="3">
    <source>
        <dbReference type="Google" id="ProtNLM"/>
    </source>
</evidence>
<dbReference type="EMBL" id="NFHO01000003">
    <property type="protein sequence ID" value="OUN43743.1"/>
    <property type="molecule type" value="Genomic_DNA"/>
</dbReference>
<dbReference type="RefSeq" id="WP_087186038.1">
    <property type="nucleotide sequence ID" value="NZ_NFHO01000003.1"/>
</dbReference>
<accession>A0A1Y3U4P4</accession>
<comment type="caution">
    <text evidence="1">The sequence shown here is derived from an EMBL/GenBank/DDBJ whole genome shotgun (WGS) entry which is preliminary data.</text>
</comment>
<name>A0A1Y3U4P4_9ACTN</name>
<dbReference type="AlphaFoldDB" id="A0A1Y3U4P4"/>
<reference evidence="2" key="1">
    <citation type="submission" date="2017-04" db="EMBL/GenBank/DDBJ databases">
        <title>Function of individual gut microbiota members based on whole genome sequencing of pure cultures obtained from chicken caecum.</title>
        <authorList>
            <person name="Medvecky M."/>
            <person name="Cejkova D."/>
            <person name="Polansky O."/>
            <person name="Karasova D."/>
            <person name="Kubasova T."/>
            <person name="Cizek A."/>
            <person name="Rychlik I."/>
        </authorList>
    </citation>
    <scope>NUCLEOTIDE SEQUENCE [LARGE SCALE GENOMIC DNA]</scope>
    <source>
        <strain evidence="2">An70</strain>
    </source>
</reference>
<dbReference type="Pfam" id="PF07751">
    <property type="entry name" value="Abi_2"/>
    <property type="match status" value="1"/>
</dbReference>
<protein>
    <recommendedName>
        <fullName evidence="3">Abi family protein</fullName>
    </recommendedName>
</protein>